<evidence type="ECO:0000256" key="1">
    <source>
        <dbReference type="ARBA" id="ARBA00008679"/>
    </source>
</evidence>
<evidence type="ECO:0000313" key="3">
    <source>
        <dbReference type="EMBL" id="PKW27265.1"/>
    </source>
</evidence>
<evidence type="ECO:0000256" key="2">
    <source>
        <dbReference type="ARBA" id="ARBA00023239"/>
    </source>
</evidence>
<evidence type="ECO:0000313" key="4">
    <source>
        <dbReference type="Proteomes" id="UP000233781"/>
    </source>
</evidence>
<proteinExistence type="inferred from homology"/>
<keyword evidence="2" id="KW-0456">Lyase</keyword>
<sequence length="302" mass="32170">MTTTTTGLDAIATEAGTFAVLAMDQRGTLKRMLAAVDRPDTTDEEITALKRDMIASLAGSASAFLVDPTYGMPASKLAETDAKYGILLAAEPASRGTHHGEPVVSLDPAQDAAWVSDSGADAMKFLVQVRADRRAGDDGRDTTAEAVEVMRTLIADCDAVGVPSVVENLIFPLAGEEALSPEARADAIIEAAVLIDDLHPTLLKLEYPGSPEACRRLAERISSPWAVLSAGVSSDEFADVLRVSCDEGGASGFIAGRSVWREAVAMDHDERVAFLSDTGRRRLDEYCGIIEGRARSYREVRA</sequence>
<keyword evidence="4" id="KW-1185">Reference proteome</keyword>
<dbReference type="Gene3D" id="3.20.20.70">
    <property type="entry name" value="Aldolase class I"/>
    <property type="match status" value="1"/>
</dbReference>
<reference evidence="3 4" key="1">
    <citation type="submission" date="2017-12" db="EMBL/GenBank/DDBJ databases">
        <title>Sequencing the genomes of 1000 Actinobacteria strains.</title>
        <authorList>
            <person name="Klenk H.-P."/>
        </authorList>
    </citation>
    <scope>NUCLEOTIDE SEQUENCE [LARGE SCALE GENOMIC DNA]</scope>
    <source>
        <strain evidence="3 4">DSM 12806</strain>
    </source>
</reference>
<gene>
    <name evidence="3" type="ORF">ATL31_2103</name>
</gene>
<accession>A0A2N3YK76</accession>
<dbReference type="Pfam" id="PF01791">
    <property type="entry name" value="DeoC"/>
    <property type="match status" value="1"/>
</dbReference>
<dbReference type="AlphaFoldDB" id="A0A2N3YK76"/>
<dbReference type="SUPFAM" id="SSF51569">
    <property type="entry name" value="Aldolase"/>
    <property type="match status" value="1"/>
</dbReference>
<comment type="caution">
    <text evidence="3">The sequence shown here is derived from an EMBL/GenBank/DDBJ whole genome shotgun (WGS) entry which is preliminary data.</text>
</comment>
<dbReference type="Proteomes" id="UP000233781">
    <property type="component" value="Unassembled WGS sequence"/>
</dbReference>
<dbReference type="SMART" id="SM01133">
    <property type="entry name" value="DeoC"/>
    <property type="match status" value="1"/>
</dbReference>
<dbReference type="GO" id="GO:0061595">
    <property type="term" value="F:6-deoxy-6-sulfofructose-1-phosphate aldolase activity"/>
    <property type="evidence" value="ECO:0007669"/>
    <property type="project" value="TreeGrafter"/>
</dbReference>
<dbReference type="EMBL" id="PJNE01000001">
    <property type="protein sequence ID" value="PKW27265.1"/>
    <property type="molecule type" value="Genomic_DNA"/>
</dbReference>
<organism evidence="3 4">
    <name type="scientific">Phycicoccus duodecadis</name>
    <dbReference type="NCBI Taxonomy" id="173053"/>
    <lineage>
        <taxon>Bacteria</taxon>
        <taxon>Bacillati</taxon>
        <taxon>Actinomycetota</taxon>
        <taxon>Actinomycetes</taxon>
        <taxon>Micrococcales</taxon>
        <taxon>Intrasporangiaceae</taxon>
        <taxon>Phycicoccus</taxon>
    </lineage>
</organism>
<dbReference type="InterPro" id="IPR013785">
    <property type="entry name" value="Aldolase_TIM"/>
</dbReference>
<dbReference type="GO" id="GO:1902777">
    <property type="term" value="P:6-sulfoquinovose(1-) catabolic process"/>
    <property type="evidence" value="ECO:0007669"/>
    <property type="project" value="TreeGrafter"/>
</dbReference>
<dbReference type="OrthoDB" id="9802970at2"/>
<comment type="similarity">
    <text evidence="1">Belongs to the aldolase LacD family.</text>
</comment>
<protein>
    <submittedName>
        <fullName evidence="3">Tagatose-bisphosphate aldolase</fullName>
    </submittedName>
</protein>
<name>A0A2N3YK76_9MICO</name>
<dbReference type="InterPro" id="IPR002915">
    <property type="entry name" value="DeoC/FbaB/LacD_aldolase"/>
</dbReference>
<dbReference type="RefSeq" id="WP_101395715.1">
    <property type="nucleotide sequence ID" value="NZ_PJNE01000001.1"/>
</dbReference>
<dbReference type="PANTHER" id="PTHR39340:SF1">
    <property type="entry name" value="SULFOFRUCTOSEPHOSPHATE ALDOLASE"/>
    <property type="match status" value="1"/>
</dbReference>
<dbReference type="PANTHER" id="PTHR39340">
    <property type="entry name" value="SULFOFRUCTOSEPHOSPHATE ALDOLASE"/>
    <property type="match status" value="1"/>
</dbReference>
<dbReference type="InterPro" id="IPR050552">
    <property type="entry name" value="LacD_aldolase"/>
</dbReference>